<dbReference type="EMBL" id="JAJADQ010000010">
    <property type="protein sequence ID" value="MCB2379519.1"/>
    <property type="molecule type" value="Genomic_DNA"/>
</dbReference>
<evidence type="ECO:0000313" key="1">
    <source>
        <dbReference type="EMBL" id="MCB2379519.1"/>
    </source>
</evidence>
<organism evidence="1 2">
    <name type="scientific">Hymenobacter nitidus</name>
    <dbReference type="NCBI Taxonomy" id="2880929"/>
    <lineage>
        <taxon>Bacteria</taxon>
        <taxon>Pseudomonadati</taxon>
        <taxon>Bacteroidota</taxon>
        <taxon>Cytophagia</taxon>
        <taxon>Cytophagales</taxon>
        <taxon>Hymenobacteraceae</taxon>
        <taxon>Hymenobacter</taxon>
    </lineage>
</organism>
<keyword evidence="2" id="KW-1185">Reference proteome</keyword>
<dbReference type="RefSeq" id="WP_226188526.1">
    <property type="nucleotide sequence ID" value="NZ_JAJADQ010000010.1"/>
</dbReference>
<accession>A0ABS8AJ35</accession>
<evidence type="ECO:0000313" key="2">
    <source>
        <dbReference type="Proteomes" id="UP001165297"/>
    </source>
</evidence>
<reference evidence="1" key="1">
    <citation type="submission" date="2021-10" db="EMBL/GenBank/DDBJ databases">
        <authorList>
            <person name="Dean J.D."/>
            <person name="Kim M.K."/>
            <person name="Newey C.N."/>
            <person name="Stoker T.S."/>
            <person name="Thompson D.W."/>
            <person name="Grose J.H."/>
        </authorList>
    </citation>
    <scope>NUCLEOTIDE SEQUENCE</scope>
    <source>
        <strain evidence="1">BT635</strain>
    </source>
</reference>
<proteinExistence type="predicted"/>
<name>A0ABS8AJ35_9BACT</name>
<comment type="caution">
    <text evidence="1">The sequence shown here is derived from an EMBL/GenBank/DDBJ whole genome shotgun (WGS) entry which is preliminary data.</text>
</comment>
<sequence length="155" mass="17435">MSDALVFVAEVERDFFLTTLFLGSGIADLHQEAQHNQHSLSLTANQAQQLTIEDLRQLILRIVAAKREQLRTQRGNGYPMQFYCWHDELAAQLRFSLVAAQAALPFGCKVRLVPDLSTILASFLSAHHPEEIAWDGLPAVDEEAAYCLDVWQTQL</sequence>
<dbReference type="Proteomes" id="UP001165297">
    <property type="component" value="Unassembled WGS sequence"/>
</dbReference>
<gene>
    <name evidence="1" type="ORF">LGH70_18120</name>
</gene>
<protein>
    <submittedName>
        <fullName evidence="1">Uncharacterized protein</fullName>
    </submittedName>
</protein>